<evidence type="ECO:0000256" key="2">
    <source>
        <dbReference type="ARBA" id="ARBA00023006"/>
    </source>
</evidence>
<dbReference type="EMBL" id="LJIJ01000410">
    <property type="protein sequence ID" value="ODM97793.1"/>
    <property type="molecule type" value="Genomic_DNA"/>
</dbReference>
<dbReference type="OrthoDB" id="294052at2759"/>
<proteinExistence type="inferred from homology"/>
<feature type="region of interest" description="Disordered" evidence="3">
    <location>
        <begin position="771"/>
        <end position="794"/>
    </location>
</feature>
<feature type="compositionally biased region" description="Polar residues" evidence="3">
    <location>
        <begin position="882"/>
        <end position="908"/>
    </location>
</feature>
<feature type="domain" description="CLEC16A/TT9 C-terminal" evidence="5">
    <location>
        <begin position="243"/>
        <end position="380"/>
    </location>
</feature>
<dbReference type="GO" id="GO:0006914">
    <property type="term" value="P:autophagy"/>
    <property type="evidence" value="ECO:0007669"/>
    <property type="project" value="UniProtKB-KW"/>
</dbReference>
<dbReference type="InterPro" id="IPR019155">
    <property type="entry name" value="CLEC16A/TT9_N"/>
</dbReference>
<evidence type="ECO:0000313" key="6">
    <source>
        <dbReference type="EMBL" id="ODM97793.1"/>
    </source>
</evidence>
<dbReference type="GO" id="GO:1901096">
    <property type="term" value="P:regulation of autophagosome maturation"/>
    <property type="evidence" value="ECO:0007669"/>
    <property type="project" value="TreeGrafter"/>
</dbReference>
<keyword evidence="7" id="KW-1185">Reference proteome</keyword>
<dbReference type="PANTHER" id="PTHR21481">
    <property type="entry name" value="PROTEIN CLEC16A"/>
    <property type="match status" value="1"/>
</dbReference>
<feature type="region of interest" description="Disordered" evidence="3">
    <location>
        <begin position="810"/>
        <end position="980"/>
    </location>
</feature>
<dbReference type="STRING" id="48709.A0A1D2MXM2"/>
<evidence type="ECO:0000259" key="4">
    <source>
        <dbReference type="Pfam" id="PF09758"/>
    </source>
</evidence>
<dbReference type="GO" id="GO:0007034">
    <property type="term" value="P:vacuolar transport"/>
    <property type="evidence" value="ECO:0007669"/>
    <property type="project" value="TreeGrafter"/>
</dbReference>
<dbReference type="InterPro" id="IPR045820">
    <property type="entry name" value="CLEC16A/TT9_C"/>
</dbReference>
<evidence type="ECO:0000259" key="5">
    <source>
        <dbReference type="Pfam" id="PF19439"/>
    </source>
</evidence>
<gene>
    <name evidence="6" type="ORF">Ocin01_08896</name>
</gene>
<evidence type="ECO:0000256" key="3">
    <source>
        <dbReference type="SAM" id="MobiDB-lite"/>
    </source>
</evidence>
<keyword evidence="2" id="KW-0072">Autophagy</keyword>
<dbReference type="Pfam" id="PF19439">
    <property type="entry name" value="CLEC16A_C"/>
    <property type="match status" value="2"/>
</dbReference>
<comment type="caution">
    <text evidence="6">The sequence shown here is derived from an EMBL/GenBank/DDBJ whole genome shotgun (WGS) entry which is preliminary data.</text>
</comment>
<feature type="compositionally biased region" description="Polar residues" evidence="3">
    <location>
        <begin position="917"/>
        <end position="937"/>
    </location>
</feature>
<evidence type="ECO:0000313" key="7">
    <source>
        <dbReference type="Proteomes" id="UP000094527"/>
    </source>
</evidence>
<feature type="domain" description="FPL" evidence="4">
    <location>
        <begin position="49"/>
        <end position="196"/>
    </location>
</feature>
<dbReference type="GO" id="GO:0005794">
    <property type="term" value="C:Golgi apparatus"/>
    <property type="evidence" value="ECO:0007669"/>
    <property type="project" value="TreeGrafter"/>
</dbReference>
<evidence type="ECO:0000256" key="1">
    <source>
        <dbReference type="ARBA" id="ARBA00006441"/>
    </source>
</evidence>
<name>A0A1D2MXM2_ORCCI</name>
<feature type="compositionally biased region" description="Low complexity" evidence="3">
    <location>
        <begin position="867"/>
        <end position="881"/>
    </location>
</feature>
<dbReference type="GO" id="GO:0005770">
    <property type="term" value="C:late endosome"/>
    <property type="evidence" value="ECO:0007669"/>
    <property type="project" value="TreeGrafter"/>
</dbReference>
<dbReference type="GO" id="GO:0016197">
    <property type="term" value="P:endosomal transport"/>
    <property type="evidence" value="ECO:0007669"/>
    <property type="project" value="TreeGrafter"/>
</dbReference>
<comment type="similarity">
    <text evidence="1">Belongs to the CLEC16A/gop-1 family.</text>
</comment>
<dbReference type="InterPro" id="IPR039272">
    <property type="entry name" value="CLEC16A/TT9"/>
</dbReference>
<dbReference type="Pfam" id="PF09758">
    <property type="entry name" value="FPL"/>
    <property type="match status" value="1"/>
</dbReference>
<dbReference type="OMA" id="SMQEQNT"/>
<dbReference type="AlphaFoldDB" id="A0A1D2MXM2"/>
<accession>A0A1D2MXM2</accession>
<dbReference type="PANTHER" id="PTHR21481:SF0">
    <property type="entry name" value="PROTEIN CLEC16A"/>
    <property type="match status" value="1"/>
</dbReference>
<feature type="domain" description="CLEC16A/TT9 C-terminal" evidence="5">
    <location>
        <begin position="411"/>
        <end position="771"/>
    </location>
</feature>
<feature type="compositionally biased region" description="Low complexity" evidence="3">
    <location>
        <begin position="954"/>
        <end position="965"/>
    </location>
</feature>
<protein>
    <submittedName>
        <fullName evidence="6">Protein CLEC16A</fullName>
    </submittedName>
</protein>
<reference evidence="6 7" key="1">
    <citation type="journal article" date="2016" name="Genome Biol. Evol.">
        <title>Gene Family Evolution Reflects Adaptation to Soil Environmental Stressors in the Genome of the Collembolan Orchesella cincta.</title>
        <authorList>
            <person name="Faddeeva-Vakhrusheva A."/>
            <person name="Derks M.F."/>
            <person name="Anvar S.Y."/>
            <person name="Agamennone V."/>
            <person name="Suring W."/>
            <person name="Smit S."/>
            <person name="van Straalen N.M."/>
            <person name="Roelofs D."/>
        </authorList>
    </citation>
    <scope>NUCLEOTIDE SEQUENCE [LARGE SCALE GENOMIC DNA]</scope>
    <source>
        <tissue evidence="6">Mixed pool</tissue>
    </source>
</reference>
<dbReference type="Proteomes" id="UP000094527">
    <property type="component" value="Unassembled WGS sequence"/>
</dbReference>
<feature type="compositionally biased region" description="Polar residues" evidence="3">
    <location>
        <begin position="847"/>
        <end position="862"/>
    </location>
</feature>
<sequence length="980" mass="111066">MFRSRSWFGGGLWKPKNPHSLEHLKYLYNVLSKNQTVNESNRSLLVETLRSIAEILIWGDQNDSSVFDFFLEKNMLSFFLKIMKQKCGSYVCVQLLQTLNILFENIRNETSLYYLLSNNHVNSIIEHKFDFSDEEVMAYYISFLKTLSLKLNKHTIHFFYNEHTNDFPLYTECIKFFNNSESMVRIAVRTLTLNVYRVDDKSMQKFIRDRTAAPYFSNLVWFIGNHVLELDGCIRENSEHEARCRLADLVAEHLDHLHYLNDILLLEIDELNQVLTDHLLHRLLIPLYVASLDKNFVVSDRKQPPKVSSILALFLLSQVFLIVYHSPLVRMLASIIIQENEAVFTLKRSSSGTSTNTLEACSDNQVSFAIDQTENTNTTLAQSTSSSSLTPPPSFNSQSHDTLSVNNVKVLSQRPFLCAIFDSLECTENDYAALFSICLLEAVKQNKGIHAELLNSLFHDTTTVLEDGQFLRVYNEPLVDKLITIISQTVKPDSKVRIVTLTLAVNLLQKIVVTENGEGESFLKDQHLALIEGAREENILLLQNYYKCDEMFLELFEDEYLDMTAAKPVSVEYLMMDSNLLLPPAGSPLSGIAFDKRLPCGEAERSRRSMRVYFILRKLSLKLRKESEKYLPLTNTQTCVHIDDNLDLTNSDLLACTVITRDSVKTRRFLVIDIFQFILVEPSQKRMGWGVVKFVGFLQDIEVMGDQHDSRCLHITVKSSPTQQRTRTPILAAKFMFDDHIRCMAAKQRLVKGRQKARERKLHMIGKLLDQIRSSPSPPQNIRRMQRRAMTRGDRPLYVPISKALPGLAMVVNDGSRNEKGRRKSREASPAVQNRVHEEEIPLGSIKGNSARKSISSPSQARDLNGPSSNSSPSTQPTQTSKLTLNISSDDAHKPTSSATNGKEVSSSNKDDVTTPLDETSFISDISEPGTSNSNNMFEEANQLAKSVDVTPQHSSHNNGPSNNSVFVPKVKKKGAIETV</sequence>
<organism evidence="6 7">
    <name type="scientific">Orchesella cincta</name>
    <name type="common">Springtail</name>
    <name type="synonym">Podura cincta</name>
    <dbReference type="NCBI Taxonomy" id="48709"/>
    <lineage>
        <taxon>Eukaryota</taxon>
        <taxon>Metazoa</taxon>
        <taxon>Ecdysozoa</taxon>
        <taxon>Arthropoda</taxon>
        <taxon>Hexapoda</taxon>
        <taxon>Collembola</taxon>
        <taxon>Entomobryomorpha</taxon>
        <taxon>Entomobryoidea</taxon>
        <taxon>Orchesellidae</taxon>
        <taxon>Orchesellinae</taxon>
        <taxon>Orchesella</taxon>
    </lineage>
</organism>